<sequence>MSFTFALQPKRKLFSHQEIEPGHTVLEYRGGRLSRTLAPGRHRVRRTASYVDVDLRTRIVPVAPQEVLTADTVSVRVTMALRARVTDAVAYTETTADPWSAVYLAAQVALRDACASSTVEQLLARDQGIDAGSILQAARTAGATMGIDVEAVFLKDVITPSEIRSAALELITAKMQGQARLEKARAETAALRALANAGRLLDAHPALARLRLVQEAPYGAKVVLAVGDADAAAARPVASDDDR</sequence>
<organism evidence="3 4">
    <name type="scientific">Gordonia desulfuricans</name>
    <dbReference type="NCBI Taxonomy" id="89051"/>
    <lineage>
        <taxon>Bacteria</taxon>
        <taxon>Bacillati</taxon>
        <taxon>Actinomycetota</taxon>
        <taxon>Actinomycetes</taxon>
        <taxon>Mycobacteriales</taxon>
        <taxon>Gordoniaceae</taxon>
        <taxon>Gordonia</taxon>
    </lineage>
</organism>
<accession>A0A7K3LKW8</accession>
<dbReference type="RefSeq" id="WP_083533836.1">
    <property type="nucleotide sequence ID" value="NZ_JAADZU010000010.1"/>
</dbReference>
<evidence type="ECO:0000313" key="3">
    <source>
        <dbReference type="EMBL" id="NDK88886.1"/>
    </source>
</evidence>
<dbReference type="PANTHER" id="PTHR10264:SF83">
    <property type="entry name" value="BLL5629 PROTEIN"/>
    <property type="match status" value="1"/>
</dbReference>
<feature type="domain" description="Band 7" evidence="2">
    <location>
        <begin position="14"/>
        <end position="171"/>
    </location>
</feature>
<dbReference type="InterPro" id="IPR001107">
    <property type="entry name" value="Band_7"/>
</dbReference>
<evidence type="ECO:0000259" key="2">
    <source>
        <dbReference type="SMART" id="SM00244"/>
    </source>
</evidence>
<dbReference type="PRINTS" id="PR00721">
    <property type="entry name" value="STOMATIN"/>
</dbReference>
<dbReference type="Gene3D" id="3.30.479.30">
    <property type="entry name" value="Band 7 domain"/>
    <property type="match status" value="1"/>
</dbReference>
<dbReference type="GO" id="GO:0005886">
    <property type="term" value="C:plasma membrane"/>
    <property type="evidence" value="ECO:0007669"/>
    <property type="project" value="InterPro"/>
</dbReference>
<evidence type="ECO:0000313" key="4">
    <source>
        <dbReference type="Proteomes" id="UP000466307"/>
    </source>
</evidence>
<comment type="caution">
    <text evidence="3">The sequence shown here is derived from an EMBL/GenBank/DDBJ whole genome shotgun (WGS) entry which is preliminary data.</text>
</comment>
<dbReference type="AlphaFoldDB" id="A0A7K3LKW8"/>
<dbReference type="InterPro" id="IPR001972">
    <property type="entry name" value="Stomatin_HflK_fam"/>
</dbReference>
<dbReference type="Proteomes" id="UP000466307">
    <property type="component" value="Unassembled WGS sequence"/>
</dbReference>
<dbReference type="InterPro" id="IPR036013">
    <property type="entry name" value="Band_7/SPFH_dom_sf"/>
</dbReference>
<reference evidence="3 4" key="1">
    <citation type="submission" date="2020-01" db="EMBL/GenBank/DDBJ databases">
        <title>Investigation of new actinobacteria for the biodesulphurisation of diesel fuel.</title>
        <authorList>
            <person name="Athi Narayanan S.M."/>
        </authorList>
    </citation>
    <scope>NUCLEOTIDE SEQUENCE [LARGE SCALE GENOMIC DNA]</scope>
    <source>
        <strain evidence="3 4">213E</strain>
    </source>
</reference>
<dbReference type="InterPro" id="IPR043202">
    <property type="entry name" value="Band-7_stomatin-like"/>
</dbReference>
<dbReference type="SMART" id="SM00244">
    <property type="entry name" value="PHB"/>
    <property type="match status" value="1"/>
</dbReference>
<protein>
    <submittedName>
        <fullName evidence="3">Slipin family protein</fullName>
    </submittedName>
</protein>
<dbReference type="EMBL" id="JAADZU010000010">
    <property type="protein sequence ID" value="NDK88886.1"/>
    <property type="molecule type" value="Genomic_DNA"/>
</dbReference>
<dbReference type="Pfam" id="PF01145">
    <property type="entry name" value="Band_7"/>
    <property type="match status" value="1"/>
</dbReference>
<name>A0A7K3LKW8_9ACTN</name>
<comment type="similarity">
    <text evidence="1">Belongs to the band 7/mec-2 family.</text>
</comment>
<keyword evidence="4" id="KW-1185">Reference proteome</keyword>
<gene>
    <name evidence="3" type="ORF">GYA93_04735</name>
</gene>
<dbReference type="SUPFAM" id="SSF117892">
    <property type="entry name" value="Band 7/SPFH domain"/>
    <property type="match status" value="1"/>
</dbReference>
<dbReference type="CDD" id="cd13438">
    <property type="entry name" value="SPFH_eoslipins_u2"/>
    <property type="match status" value="1"/>
</dbReference>
<dbReference type="PANTHER" id="PTHR10264">
    <property type="entry name" value="BAND 7 PROTEIN-RELATED"/>
    <property type="match status" value="1"/>
</dbReference>
<evidence type="ECO:0000256" key="1">
    <source>
        <dbReference type="ARBA" id="ARBA00008164"/>
    </source>
</evidence>
<proteinExistence type="inferred from homology"/>